<dbReference type="InterPro" id="IPR011053">
    <property type="entry name" value="Single_hybrid_motif"/>
</dbReference>
<gene>
    <name evidence="3" type="primary">LOC101647284</name>
</gene>
<feature type="compositionally biased region" description="Basic and acidic residues" evidence="1">
    <location>
        <begin position="1"/>
        <end position="22"/>
    </location>
</feature>
<proteinExistence type="predicted"/>
<dbReference type="CDD" id="cd06848">
    <property type="entry name" value="GCS_H"/>
    <property type="match status" value="1"/>
</dbReference>
<dbReference type="RefSeq" id="XP_012863539.1">
    <property type="nucleotide sequence ID" value="XM_013008085.1"/>
</dbReference>
<sequence length="171" mass="18355">MFLEEKIMTKDSGGEKASESQTRKSGTTGLRKCKKWSAAAQPVLRPGHPAACRGRNPAGRLSSPCLQPACAPVPPPRSGRARLSVRKFTDKHEWVTAENGVGTVGIRHFAQETLGDIYRSLPEVGTKLNKQDAFGALESVNAASERYSPLSEVTGINDALTENPGLVNKPC</sequence>
<evidence type="ECO:0000313" key="3">
    <source>
        <dbReference type="RefSeq" id="XP_012863539.1"/>
    </source>
</evidence>
<dbReference type="PANTHER" id="PTHR11715">
    <property type="entry name" value="GLYCINE CLEAVAGE SYSTEM H PROTEIN"/>
    <property type="match status" value="1"/>
</dbReference>
<dbReference type="Gene3D" id="2.40.50.100">
    <property type="match status" value="1"/>
</dbReference>
<dbReference type="InterPro" id="IPR033753">
    <property type="entry name" value="GCV_H/Fam206"/>
</dbReference>
<organism evidence="2 3">
    <name type="scientific">Echinops telfairi</name>
    <name type="common">Lesser hedgehog tenrec</name>
    <dbReference type="NCBI Taxonomy" id="9371"/>
    <lineage>
        <taxon>Eukaryota</taxon>
        <taxon>Metazoa</taxon>
        <taxon>Chordata</taxon>
        <taxon>Craniata</taxon>
        <taxon>Vertebrata</taxon>
        <taxon>Euteleostomi</taxon>
        <taxon>Mammalia</taxon>
        <taxon>Eutheria</taxon>
        <taxon>Afrotheria</taxon>
        <taxon>Tenrecidae</taxon>
        <taxon>Tenrecinae</taxon>
        <taxon>Echinops</taxon>
    </lineage>
</organism>
<evidence type="ECO:0000256" key="1">
    <source>
        <dbReference type="SAM" id="MobiDB-lite"/>
    </source>
</evidence>
<dbReference type="Pfam" id="PF01597">
    <property type="entry name" value="GCV_H"/>
    <property type="match status" value="1"/>
</dbReference>
<evidence type="ECO:0000313" key="2">
    <source>
        <dbReference type="Proteomes" id="UP000694863"/>
    </source>
</evidence>
<feature type="region of interest" description="Disordered" evidence="1">
    <location>
        <begin position="1"/>
        <end position="32"/>
    </location>
</feature>
<protein>
    <submittedName>
        <fullName evidence="3">Glycine cleavage system H protein, mitochondrial-like</fullName>
    </submittedName>
</protein>
<dbReference type="Proteomes" id="UP000694863">
    <property type="component" value="Unplaced"/>
</dbReference>
<accession>A0ABM0ZTK4</accession>
<dbReference type="PANTHER" id="PTHR11715:SF3">
    <property type="entry name" value="GLYCINE CLEAVAGE SYSTEM H PROTEIN-RELATED"/>
    <property type="match status" value="1"/>
</dbReference>
<reference evidence="3" key="1">
    <citation type="submission" date="2025-08" db="UniProtKB">
        <authorList>
            <consortium name="RefSeq"/>
        </authorList>
    </citation>
    <scope>IDENTIFICATION</scope>
</reference>
<name>A0ABM0ZTK4_ECHTE</name>
<keyword evidence="2" id="KW-1185">Reference proteome</keyword>
<dbReference type="SUPFAM" id="SSF51230">
    <property type="entry name" value="Single hybrid motif"/>
    <property type="match status" value="1"/>
</dbReference>
<dbReference type="GeneID" id="101647284"/>
<dbReference type="InterPro" id="IPR002930">
    <property type="entry name" value="GCV_H"/>
</dbReference>